<dbReference type="InterPro" id="IPR029044">
    <property type="entry name" value="Nucleotide-diphossugar_trans"/>
</dbReference>
<dbReference type="CDD" id="cd03353">
    <property type="entry name" value="LbH_GlmU_C"/>
    <property type="match status" value="1"/>
</dbReference>
<comment type="function">
    <text evidence="16 17">Catalyzes the last two sequential reactions in the de novo biosynthetic pathway for UDP-N-acetylglucosamine (UDP-GlcNAc). The C-terminal domain catalyzes the transfer of acetyl group from acetyl coenzyme A to glucosamine-1-phosphate (GlcN-1-P) to produce N-acetylglucosamine-1-phosphate (GlcNAc-1-P), which is converted into UDP-GlcNAc by the transfer of uridine 5-monophosphate (from uridine 5-triphosphate), a reaction catalyzed by the N-terminal domain.</text>
</comment>
<evidence type="ECO:0000313" key="21">
    <source>
        <dbReference type="Proteomes" id="UP001321486"/>
    </source>
</evidence>
<dbReference type="InterPro" id="IPR025877">
    <property type="entry name" value="MobA-like_NTP_Trfase"/>
</dbReference>
<evidence type="ECO:0000256" key="7">
    <source>
        <dbReference type="ARBA" id="ARBA00022737"/>
    </source>
</evidence>
<feature type="binding site" evidence="17">
    <location>
        <begin position="390"/>
        <end position="391"/>
    </location>
    <ligand>
        <name>acetyl-CoA</name>
        <dbReference type="ChEBI" id="CHEBI:57288"/>
    </ligand>
</feature>
<keyword evidence="21" id="KW-1185">Reference proteome</keyword>
<comment type="catalytic activity">
    <reaction evidence="14 17">
        <text>alpha-D-glucosamine 1-phosphate + acetyl-CoA = N-acetyl-alpha-D-glucosamine 1-phosphate + CoA + H(+)</text>
        <dbReference type="Rhea" id="RHEA:13725"/>
        <dbReference type="ChEBI" id="CHEBI:15378"/>
        <dbReference type="ChEBI" id="CHEBI:57287"/>
        <dbReference type="ChEBI" id="CHEBI:57288"/>
        <dbReference type="ChEBI" id="CHEBI:57776"/>
        <dbReference type="ChEBI" id="CHEBI:58516"/>
        <dbReference type="EC" id="2.3.1.157"/>
    </reaction>
</comment>
<feature type="domain" description="MobA-like NTP transferase" evidence="19">
    <location>
        <begin position="6"/>
        <end position="133"/>
    </location>
</feature>
<dbReference type="HAMAP" id="MF_01631">
    <property type="entry name" value="GlmU"/>
    <property type="match status" value="1"/>
</dbReference>
<comment type="caution">
    <text evidence="17">Lacks conserved residue(s) required for the propagation of feature annotation.</text>
</comment>
<dbReference type="InterPro" id="IPR011004">
    <property type="entry name" value="Trimer_LpxA-like_sf"/>
</dbReference>
<evidence type="ECO:0000256" key="13">
    <source>
        <dbReference type="ARBA" id="ARBA00023316"/>
    </source>
</evidence>
<organism evidence="20 21">
    <name type="scientific">Frondihabitans sucicola</name>
    <dbReference type="NCBI Taxonomy" id="1268041"/>
    <lineage>
        <taxon>Bacteria</taxon>
        <taxon>Bacillati</taxon>
        <taxon>Actinomycetota</taxon>
        <taxon>Actinomycetes</taxon>
        <taxon>Micrococcales</taxon>
        <taxon>Microbacteriaceae</taxon>
        <taxon>Frondihabitans</taxon>
    </lineage>
</organism>
<evidence type="ECO:0000256" key="3">
    <source>
        <dbReference type="ARBA" id="ARBA00022490"/>
    </source>
</evidence>
<dbReference type="Proteomes" id="UP001321486">
    <property type="component" value="Chromosome"/>
</dbReference>
<feature type="binding site" evidence="17">
    <location>
        <begin position="81"/>
        <end position="82"/>
    </location>
    <ligand>
        <name>UDP-N-acetyl-alpha-D-glucosamine</name>
        <dbReference type="ChEBI" id="CHEBI:57705"/>
    </ligand>
</feature>
<dbReference type="SUPFAM" id="SSF51161">
    <property type="entry name" value="Trimeric LpxA-like enzymes"/>
    <property type="match status" value="1"/>
</dbReference>
<keyword evidence="13 17" id="KW-0961">Cell wall biogenesis/degradation</keyword>
<keyword evidence="9 17" id="KW-0133">Cell shape</keyword>
<feature type="binding site" evidence="17">
    <location>
        <position position="174"/>
    </location>
    <ligand>
        <name>UDP-N-acetyl-alpha-D-glucosamine</name>
        <dbReference type="ChEBI" id="CHEBI:57705"/>
    </ligand>
</feature>
<reference evidence="21" key="1">
    <citation type="journal article" date="2019" name="Int. J. Syst. Evol. Microbiol.">
        <title>The Global Catalogue of Microorganisms (GCM) 10K type strain sequencing project: providing services to taxonomists for standard genome sequencing and annotation.</title>
        <authorList>
            <consortium name="The Broad Institute Genomics Platform"/>
            <consortium name="The Broad Institute Genome Sequencing Center for Infectious Disease"/>
            <person name="Wu L."/>
            <person name="Ma J."/>
        </authorList>
    </citation>
    <scope>NUCLEOTIDE SEQUENCE [LARGE SCALE GENOMIC DNA]</scope>
    <source>
        <strain evidence="21">NBRC 108728</strain>
    </source>
</reference>
<evidence type="ECO:0000256" key="12">
    <source>
        <dbReference type="ARBA" id="ARBA00023315"/>
    </source>
</evidence>
<evidence type="ECO:0000256" key="4">
    <source>
        <dbReference type="ARBA" id="ARBA00022679"/>
    </source>
</evidence>
<dbReference type="RefSeq" id="WP_286346374.1">
    <property type="nucleotide sequence ID" value="NZ_AP027732.1"/>
</dbReference>
<dbReference type="NCBIfam" id="TIGR01173">
    <property type="entry name" value="glmU"/>
    <property type="match status" value="1"/>
</dbReference>
<keyword evidence="5 17" id="KW-0548">Nucleotidyltransferase</keyword>
<comment type="cofactor">
    <cofactor evidence="17">
        <name>Mg(2+)</name>
        <dbReference type="ChEBI" id="CHEBI:18420"/>
    </cofactor>
    <text evidence="17">Binds 1 Mg(2+) ion per subunit.</text>
</comment>
<keyword evidence="10 17" id="KW-0573">Peptidoglycan synthesis</keyword>
<evidence type="ECO:0000256" key="9">
    <source>
        <dbReference type="ARBA" id="ARBA00022960"/>
    </source>
</evidence>
<proteinExistence type="inferred from homology"/>
<feature type="region of interest" description="N-acetyltransferase" evidence="17">
    <location>
        <begin position="256"/>
        <end position="510"/>
    </location>
</feature>
<dbReference type="Gene3D" id="3.90.550.10">
    <property type="entry name" value="Spore Coat Polysaccharide Biosynthesis Protein SpsA, Chain A"/>
    <property type="match status" value="1"/>
</dbReference>
<feature type="binding site" evidence="17">
    <location>
        <position position="159"/>
    </location>
    <ligand>
        <name>UDP-N-acetyl-alpha-D-glucosamine</name>
        <dbReference type="ChEBI" id="CHEBI:57705"/>
    </ligand>
</feature>
<dbReference type="EC" id="2.3.1.157" evidence="17"/>
<feature type="binding site" evidence="17">
    <location>
        <position position="232"/>
    </location>
    <ligand>
        <name>UDP-N-acetyl-alpha-D-glucosamine</name>
        <dbReference type="ChEBI" id="CHEBI:57705"/>
    </ligand>
</feature>
<gene>
    <name evidence="17 20" type="primary">glmU</name>
    <name evidence="20" type="ORF">GCM10025867_18600</name>
</gene>
<dbReference type="EC" id="2.7.7.23" evidence="17"/>
<comment type="similarity">
    <text evidence="2 17">In the N-terminal section; belongs to the N-acetylglucosamine-1-phosphate uridyltransferase family.</text>
</comment>
<feature type="binding site" evidence="17">
    <location>
        <position position="409"/>
    </location>
    <ligand>
        <name>acetyl-CoA</name>
        <dbReference type="ChEBI" id="CHEBI:57288"/>
    </ligand>
</feature>
<feature type="binding site" evidence="17">
    <location>
        <position position="384"/>
    </location>
    <ligand>
        <name>acetyl-CoA</name>
        <dbReference type="ChEBI" id="CHEBI:57288"/>
    </ligand>
</feature>
<dbReference type="InterPro" id="IPR005882">
    <property type="entry name" value="Bifunctional_GlmU"/>
</dbReference>
<feature type="binding site" evidence="17">
    <location>
        <position position="107"/>
    </location>
    <ligand>
        <name>Mg(2+)</name>
        <dbReference type="ChEBI" id="CHEBI:18420"/>
    </ligand>
</feature>
<dbReference type="InterPro" id="IPR050065">
    <property type="entry name" value="GlmU-like"/>
</dbReference>
<feature type="binding site" evidence="17">
    <location>
        <begin position="9"/>
        <end position="12"/>
    </location>
    <ligand>
        <name>UDP-N-acetyl-alpha-D-glucosamine</name>
        <dbReference type="ChEBI" id="CHEBI:57705"/>
    </ligand>
</feature>
<keyword evidence="7 17" id="KW-0677">Repeat</keyword>
<evidence type="ECO:0000256" key="16">
    <source>
        <dbReference type="ARBA" id="ARBA00049628"/>
    </source>
</evidence>
<keyword evidence="11 17" id="KW-0511">Multifunctional enzyme</keyword>
<feature type="binding site" evidence="17">
    <location>
        <position position="381"/>
    </location>
    <ligand>
        <name>UDP-N-acetyl-alpha-D-glucosamine</name>
        <dbReference type="ChEBI" id="CHEBI:57705"/>
    </ligand>
</feature>
<feature type="binding site" evidence="17">
    <location>
        <position position="427"/>
    </location>
    <ligand>
        <name>acetyl-CoA</name>
        <dbReference type="ChEBI" id="CHEBI:57288"/>
    </ligand>
</feature>
<feature type="region of interest" description="Disordered" evidence="18">
    <location>
        <begin position="475"/>
        <end position="510"/>
    </location>
</feature>
<evidence type="ECO:0000256" key="18">
    <source>
        <dbReference type="SAM" id="MobiDB-lite"/>
    </source>
</evidence>
<feature type="region of interest" description="Pyrophosphorylase" evidence="17">
    <location>
        <begin position="1"/>
        <end position="234"/>
    </location>
</feature>
<evidence type="ECO:0000256" key="11">
    <source>
        <dbReference type="ARBA" id="ARBA00023268"/>
    </source>
</evidence>
<evidence type="ECO:0000256" key="14">
    <source>
        <dbReference type="ARBA" id="ARBA00048247"/>
    </source>
</evidence>
<comment type="pathway">
    <text evidence="17">Nucleotide-sugar biosynthesis; UDP-N-acetyl-alpha-D-glucosamine biosynthesis; N-acetyl-alpha-D-glucosamine 1-phosphate from alpha-D-glucosamine 6-phosphate (route II): step 2/2.</text>
</comment>
<feature type="binding site" evidence="17">
    <location>
        <position position="23"/>
    </location>
    <ligand>
        <name>UDP-N-acetyl-alpha-D-glucosamine</name>
        <dbReference type="ChEBI" id="CHEBI:57705"/>
    </ligand>
</feature>
<feature type="region of interest" description="Linker" evidence="17">
    <location>
        <begin position="235"/>
        <end position="255"/>
    </location>
</feature>
<comment type="pathway">
    <text evidence="17">Bacterial outer membrane biogenesis; LPS lipid A biosynthesis.</text>
</comment>
<evidence type="ECO:0000256" key="5">
    <source>
        <dbReference type="ARBA" id="ARBA00022695"/>
    </source>
</evidence>
<dbReference type="Gene3D" id="2.160.10.10">
    <property type="entry name" value="Hexapeptide repeat proteins"/>
    <property type="match status" value="1"/>
</dbReference>
<dbReference type="CDD" id="cd02540">
    <property type="entry name" value="GT2_GlmU_N_bac"/>
    <property type="match status" value="1"/>
</dbReference>
<comment type="subcellular location">
    <subcellularLocation>
        <location evidence="17">Cytoplasm</location>
    </subcellularLocation>
</comment>
<feature type="binding site" evidence="17">
    <location>
        <position position="370"/>
    </location>
    <ligand>
        <name>UDP-N-acetyl-alpha-D-glucosamine</name>
        <dbReference type="ChEBI" id="CHEBI:57705"/>
    </ligand>
</feature>
<evidence type="ECO:0000256" key="15">
    <source>
        <dbReference type="ARBA" id="ARBA00048493"/>
    </source>
</evidence>
<evidence type="ECO:0000256" key="1">
    <source>
        <dbReference type="ARBA" id="ARBA00007707"/>
    </source>
</evidence>
<name>A0ABN6XX71_9MICO</name>
<protein>
    <recommendedName>
        <fullName evidence="17">Bifunctional protein GlmU</fullName>
    </recommendedName>
    <domain>
        <recommendedName>
            <fullName evidence="17">UDP-N-acetylglucosamine pyrophosphorylase</fullName>
            <ecNumber evidence="17">2.7.7.23</ecNumber>
        </recommendedName>
        <alternativeName>
            <fullName evidence="17">N-acetylglucosamine-1-phosphate uridyltransferase</fullName>
        </alternativeName>
    </domain>
    <domain>
        <recommendedName>
            <fullName evidence="17">Glucosamine-1-phosphate N-acetyltransferase</fullName>
            <ecNumber evidence="17">2.3.1.157</ecNumber>
        </recommendedName>
    </domain>
</protein>
<accession>A0ABN6XX71</accession>
<keyword evidence="4 17" id="KW-0808">Transferase</keyword>
<evidence type="ECO:0000259" key="19">
    <source>
        <dbReference type="Pfam" id="PF12804"/>
    </source>
</evidence>
<feature type="binding site" evidence="17">
    <location>
        <position position="232"/>
    </location>
    <ligand>
        <name>Mg(2+)</name>
        <dbReference type="ChEBI" id="CHEBI:18420"/>
    </ligand>
</feature>
<feature type="active site" description="Proton acceptor" evidence="17">
    <location>
        <position position="367"/>
    </location>
</feature>
<keyword evidence="8 17" id="KW-0460">Magnesium</keyword>
<comment type="catalytic activity">
    <reaction evidence="15 17">
        <text>N-acetyl-alpha-D-glucosamine 1-phosphate + UTP + H(+) = UDP-N-acetyl-alpha-D-glucosamine + diphosphate</text>
        <dbReference type="Rhea" id="RHEA:13509"/>
        <dbReference type="ChEBI" id="CHEBI:15378"/>
        <dbReference type="ChEBI" id="CHEBI:33019"/>
        <dbReference type="ChEBI" id="CHEBI:46398"/>
        <dbReference type="ChEBI" id="CHEBI:57705"/>
        <dbReference type="ChEBI" id="CHEBI:57776"/>
        <dbReference type="EC" id="2.7.7.23"/>
    </reaction>
</comment>
<dbReference type="Pfam" id="PF12804">
    <property type="entry name" value="NTP_transf_3"/>
    <property type="match status" value="1"/>
</dbReference>
<feature type="binding site" evidence="17">
    <location>
        <position position="355"/>
    </location>
    <ligand>
        <name>UDP-N-acetyl-alpha-D-glucosamine</name>
        <dbReference type="ChEBI" id="CHEBI:57705"/>
    </ligand>
</feature>
<evidence type="ECO:0000256" key="2">
    <source>
        <dbReference type="ARBA" id="ARBA00007947"/>
    </source>
</evidence>
<evidence type="ECO:0000256" key="6">
    <source>
        <dbReference type="ARBA" id="ARBA00022723"/>
    </source>
</evidence>
<evidence type="ECO:0000256" key="17">
    <source>
        <dbReference type="HAMAP-Rule" id="MF_01631"/>
    </source>
</evidence>
<dbReference type="PANTHER" id="PTHR43584:SF3">
    <property type="entry name" value="BIFUNCTIONAL PROTEIN GLMU"/>
    <property type="match status" value="1"/>
</dbReference>
<dbReference type="InterPro" id="IPR038009">
    <property type="entry name" value="GlmU_C_LbH"/>
</dbReference>
<comment type="similarity">
    <text evidence="1 17">In the C-terminal section; belongs to the transferase hexapeptide repeat family.</text>
</comment>
<keyword evidence="3 17" id="KW-0963">Cytoplasm</keyword>
<comment type="pathway">
    <text evidence="17">Nucleotide-sugar biosynthesis; UDP-N-acetyl-alpha-D-glucosamine biosynthesis; UDP-N-acetyl-alpha-D-glucosamine from N-acetyl-alpha-D-glucosamine 1-phosphate: step 1/1.</text>
</comment>
<dbReference type="EMBL" id="AP027732">
    <property type="protein sequence ID" value="BDZ49619.1"/>
    <property type="molecule type" value="Genomic_DNA"/>
</dbReference>
<dbReference type="SUPFAM" id="SSF53448">
    <property type="entry name" value="Nucleotide-diphospho-sugar transferases"/>
    <property type="match status" value="1"/>
</dbReference>
<sequence>MSPLAVIVLAAGQGTRMKSSTPKVLHRLGGLPLIHHVLESSRALEPDHLHVVVRHDRDTVTASVLEVAPHAVMIDQDDVPGTGRAVEQAVQALPGDFEGDVVVVSADVPFVDHGTLQKLLEQHRSAGAEVTLLSAILQDPRGYGRVIRNGDETVARIVEHKDATEAELAVGEINSGTYVFTVASLRKHLPFVTTSNSQNEKYLTDVVGLSTTNGGTVAALAVDEPWRVEGINDRVQLSVAARRLNDRIVRHWQLEGVTIDDPQTTWIDRDVSLARDVEILPGTQLKGATVVETGAVVGPDTTLVDTEVGERAVVKRTDATLAVIGADASVGPFAYLRPGTILGAGGKIGTYVETKNATIGEGSKVPHLSYVGDTEVGVGANIGAGTITANYDGVNKHRTVVGSHVRTGSHNVFVAPVRIGDGAYTGAGTVVRKDVPAGSLAINVAPQRTMSGWVEAKRPGTEAAKAAAAAEALEAARAIETSQSTSETNHDWAPVSTERRTAEAPGPESE</sequence>
<keyword evidence="12 17" id="KW-0012">Acyltransferase</keyword>
<evidence type="ECO:0000256" key="8">
    <source>
        <dbReference type="ARBA" id="ARBA00022842"/>
    </source>
</evidence>
<comment type="subunit">
    <text evidence="17">Homotrimer.</text>
</comment>
<keyword evidence="6 17" id="KW-0479">Metal-binding</keyword>
<evidence type="ECO:0000256" key="10">
    <source>
        <dbReference type="ARBA" id="ARBA00022984"/>
    </source>
</evidence>
<feature type="binding site" evidence="17">
    <location>
        <position position="144"/>
    </location>
    <ligand>
        <name>UDP-N-acetyl-alpha-D-glucosamine</name>
        <dbReference type="ChEBI" id="CHEBI:57705"/>
    </ligand>
</feature>
<dbReference type="NCBIfam" id="NF010932">
    <property type="entry name" value="PRK14352.1"/>
    <property type="match status" value="1"/>
</dbReference>
<feature type="binding site" evidence="17">
    <location>
        <position position="337"/>
    </location>
    <ligand>
        <name>UDP-N-acetyl-alpha-D-glucosamine</name>
        <dbReference type="ChEBI" id="CHEBI:57705"/>
    </ligand>
</feature>
<dbReference type="PANTHER" id="PTHR43584">
    <property type="entry name" value="NUCLEOTIDYL TRANSFERASE"/>
    <property type="match status" value="1"/>
</dbReference>
<feature type="binding site" evidence="17">
    <location>
        <position position="76"/>
    </location>
    <ligand>
        <name>UDP-N-acetyl-alpha-D-glucosamine</name>
        <dbReference type="ChEBI" id="CHEBI:57705"/>
    </ligand>
</feature>
<evidence type="ECO:0000313" key="20">
    <source>
        <dbReference type="EMBL" id="BDZ49619.1"/>
    </source>
</evidence>